<dbReference type="Proteomes" id="UP000196331">
    <property type="component" value="Unassembled WGS sequence"/>
</dbReference>
<gene>
    <name evidence="1" type="ORF">CZ787_05590</name>
</gene>
<dbReference type="EMBL" id="FUKM01000020">
    <property type="protein sequence ID" value="SJN11291.1"/>
    <property type="molecule type" value="Genomic_DNA"/>
</dbReference>
<proteinExistence type="predicted"/>
<organism evidence="1 2">
    <name type="scientific">Halomonas citrativorans</name>
    <dbReference type="NCBI Taxonomy" id="2742612"/>
    <lineage>
        <taxon>Bacteria</taxon>
        <taxon>Pseudomonadati</taxon>
        <taxon>Pseudomonadota</taxon>
        <taxon>Gammaproteobacteria</taxon>
        <taxon>Oceanospirillales</taxon>
        <taxon>Halomonadaceae</taxon>
        <taxon>Halomonas</taxon>
    </lineage>
</organism>
<reference evidence="1 2" key="1">
    <citation type="submission" date="2017-02" db="EMBL/GenBank/DDBJ databases">
        <authorList>
            <person name="Dridi B."/>
        </authorList>
    </citation>
    <scope>NUCLEOTIDE SEQUENCE [LARGE SCALE GENOMIC DNA]</scope>
    <source>
        <strain evidence="1 2">JB380</strain>
    </source>
</reference>
<sequence>MHSSYNTHYVDKGKLTHQKNFILVKIDYFFTVFHVKQTRQRVKEL</sequence>
<accession>A0A1R4HUL9</accession>
<evidence type="ECO:0000313" key="1">
    <source>
        <dbReference type="EMBL" id="SJN11291.1"/>
    </source>
</evidence>
<evidence type="ECO:0000313" key="2">
    <source>
        <dbReference type="Proteomes" id="UP000196331"/>
    </source>
</evidence>
<protein>
    <submittedName>
        <fullName evidence="1">Uncharacterized protein</fullName>
    </submittedName>
</protein>
<dbReference type="AlphaFoldDB" id="A0A1R4HUL9"/>
<name>A0A1R4HUL9_9GAMM</name>
<comment type="caution">
    <text evidence="1">The sequence shown here is derived from an EMBL/GenBank/DDBJ whole genome shotgun (WGS) entry which is preliminary data.</text>
</comment>